<dbReference type="RefSeq" id="WP_213238693.1">
    <property type="nucleotide sequence ID" value="NZ_JAHBCL010000070.1"/>
</dbReference>
<sequence>MERIISNLKKSIKTVSVNISGLNYQVPIGYSMSSHEVYELCLKNNQDKDEAFYNMLFEMIKTNWKVINSEIPFTLELKDMNTMSPSDGEHIIEVIYQQSGYLSQLENVLRKKDIDFIEKYALLHEMEKEELQKLNRKIKTMTDATFKGNLSSISQVINISKNYSKFGGIYNHIEAITKMNELFSNNLWVMEQVQLQNALNTNRAIIEA</sequence>
<name>A0ABS5PUJ4_9FIRM</name>
<evidence type="ECO:0000313" key="2">
    <source>
        <dbReference type="EMBL" id="MBS7528839.1"/>
    </source>
</evidence>
<dbReference type="EMBL" id="JAHBCL010000070">
    <property type="protein sequence ID" value="MBS7528839.1"/>
    <property type="molecule type" value="Genomic_DNA"/>
</dbReference>
<comment type="caution">
    <text evidence="2">The sequence shown here is derived from an EMBL/GenBank/DDBJ whole genome shotgun (WGS) entry which is preliminary data.</text>
</comment>
<evidence type="ECO:0000313" key="3">
    <source>
        <dbReference type="Proteomes" id="UP000746471"/>
    </source>
</evidence>
<keyword evidence="3" id="KW-1185">Reference proteome</keyword>
<feature type="coiled-coil region" evidence="1">
    <location>
        <begin position="117"/>
        <end position="144"/>
    </location>
</feature>
<organism evidence="2 3">
    <name type="scientific">Fusibacter paucivorans</name>
    <dbReference type="NCBI Taxonomy" id="76009"/>
    <lineage>
        <taxon>Bacteria</taxon>
        <taxon>Bacillati</taxon>
        <taxon>Bacillota</taxon>
        <taxon>Clostridia</taxon>
        <taxon>Eubacteriales</taxon>
        <taxon>Eubacteriales Family XII. Incertae Sedis</taxon>
        <taxon>Fusibacter</taxon>
    </lineage>
</organism>
<keyword evidence="1" id="KW-0175">Coiled coil</keyword>
<dbReference type="Proteomes" id="UP000746471">
    <property type="component" value="Unassembled WGS sequence"/>
</dbReference>
<reference evidence="2 3" key="1">
    <citation type="submission" date="2021-05" db="EMBL/GenBank/DDBJ databases">
        <title>Fusibacter ferrireducens sp. nov., an anaerobic, sulfur- and Fe-reducing bacterium isolated from the mangrove sediment.</title>
        <authorList>
            <person name="Qiu D."/>
        </authorList>
    </citation>
    <scope>NUCLEOTIDE SEQUENCE [LARGE SCALE GENOMIC DNA]</scope>
    <source>
        <strain evidence="2 3">DSM 12116</strain>
    </source>
</reference>
<accession>A0ABS5PUJ4</accession>
<gene>
    <name evidence="2" type="ORF">KHM83_19405</name>
</gene>
<evidence type="ECO:0000256" key="1">
    <source>
        <dbReference type="SAM" id="Coils"/>
    </source>
</evidence>
<proteinExistence type="predicted"/>
<protein>
    <submittedName>
        <fullName evidence="2">Uncharacterized protein</fullName>
    </submittedName>
</protein>